<accession>A0A2W4RI75</accession>
<dbReference type="PANTHER" id="PTHR13767:SF2">
    <property type="entry name" value="PSEUDOURIDYLATE SYNTHASE TRUB1"/>
    <property type="match status" value="1"/>
</dbReference>
<dbReference type="InterPro" id="IPR020103">
    <property type="entry name" value="PsdUridine_synth_cat_dom_sf"/>
</dbReference>
<sequence>MSRRKTGRDIDGMLLLDKSPGMSSNGAVQRVKRLFQANKIGHTGSLDPIATGLLPLCLGEATKLSGFLLNTDKRYYVRVRLGRTTTTADIEGATVDEKPVPVFDESVLDAVLQRFRGETDQIPPMYSALKQGGQRLYDLARKGVEVPREPRRVSIYELCLLEFGADYLDLEVHCSKGTYIRSLAVDIGESLGCGGHVEQLRRLSVGKFDLGQAVPLSRLEALSDEERMSLLLPLSAIADELPLFNLPDELAFFLRRGQAVFVPKLAVGGLLRLFTSEGAFLGIGEVTDDGMIAPRRLVRESATSGQRCA</sequence>
<dbReference type="CDD" id="cd02573">
    <property type="entry name" value="PseudoU_synth_EcTruB"/>
    <property type="match status" value="1"/>
</dbReference>
<gene>
    <name evidence="5" type="primary">truB</name>
    <name evidence="9" type="ORF">DM484_05800</name>
</gene>
<name>A0A2W4RI75_9GAMM</name>
<dbReference type="Pfam" id="PF01509">
    <property type="entry name" value="TruB_N"/>
    <property type="match status" value="1"/>
</dbReference>
<keyword evidence="3 5" id="KW-0819">tRNA processing</keyword>
<dbReference type="EC" id="5.4.99.25" evidence="5"/>
<dbReference type="GO" id="GO:1990481">
    <property type="term" value="P:mRNA pseudouridine synthesis"/>
    <property type="evidence" value="ECO:0007669"/>
    <property type="project" value="TreeGrafter"/>
</dbReference>
<organism evidence="9 10">
    <name type="scientific">Candidatus Methylumidiphilus alinenensis</name>
    <dbReference type="NCBI Taxonomy" id="2202197"/>
    <lineage>
        <taxon>Bacteria</taxon>
        <taxon>Pseudomonadati</taxon>
        <taxon>Pseudomonadota</taxon>
        <taxon>Gammaproteobacteria</taxon>
        <taxon>Methylococcales</taxon>
        <taxon>Candidatus Methylumidiphilus</taxon>
    </lineage>
</organism>
<reference evidence="9 10" key="1">
    <citation type="journal article" date="2018" name="Aquat. Microb. Ecol.">
        <title>Gammaproteobacterial methanotrophs dominate.</title>
        <authorList>
            <person name="Rissanen A.J."/>
            <person name="Saarenheimo J."/>
            <person name="Tiirola M."/>
            <person name="Peura S."/>
            <person name="Aalto S.L."/>
            <person name="Karvinen A."/>
            <person name="Nykanen H."/>
        </authorList>
    </citation>
    <scope>NUCLEOTIDE SEQUENCE [LARGE SCALE GENOMIC DNA]</scope>
    <source>
        <strain evidence="9">AMbin10</strain>
    </source>
</reference>
<feature type="domain" description="tRNA pseudouridylate synthase B C-terminal" evidence="8">
    <location>
        <begin position="181"/>
        <end position="233"/>
    </location>
</feature>
<dbReference type="Gene3D" id="2.30.130.10">
    <property type="entry name" value="PUA domain"/>
    <property type="match status" value="1"/>
</dbReference>
<dbReference type="InterPro" id="IPR036974">
    <property type="entry name" value="PUA_sf"/>
</dbReference>
<feature type="active site" description="Nucleophile" evidence="5">
    <location>
        <position position="47"/>
    </location>
</feature>
<dbReference type="Pfam" id="PF16198">
    <property type="entry name" value="TruB_C_2"/>
    <property type="match status" value="1"/>
</dbReference>
<evidence type="ECO:0000313" key="9">
    <source>
        <dbReference type="EMBL" id="PZN82773.1"/>
    </source>
</evidence>
<dbReference type="PANTHER" id="PTHR13767">
    <property type="entry name" value="TRNA-PSEUDOURIDINE SYNTHASE"/>
    <property type="match status" value="1"/>
</dbReference>
<evidence type="ECO:0000256" key="2">
    <source>
        <dbReference type="ARBA" id="ARBA00005642"/>
    </source>
</evidence>
<evidence type="ECO:0000256" key="3">
    <source>
        <dbReference type="ARBA" id="ARBA00022694"/>
    </source>
</evidence>
<comment type="caution">
    <text evidence="9">The sequence shown here is derived from an EMBL/GenBank/DDBJ whole genome shotgun (WGS) entry which is preliminary data.</text>
</comment>
<comment type="similarity">
    <text evidence="2 5">Belongs to the pseudouridine synthase TruB family. Type 1 subfamily.</text>
</comment>
<dbReference type="Pfam" id="PF09157">
    <property type="entry name" value="TruB-C_2"/>
    <property type="match status" value="1"/>
</dbReference>
<protein>
    <recommendedName>
        <fullName evidence="5">tRNA pseudouridine synthase B</fullName>
        <ecNumber evidence="5">5.4.99.25</ecNumber>
    </recommendedName>
    <alternativeName>
        <fullName evidence="5">tRNA pseudouridine(55) synthase</fullName>
        <shortName evidence="5">Psi55 synthase</shortName>
    </alternativeName>
    <alternativeName>
        <fullName evidence="5">tRNA pseudouridylate synthase</fullName>
    </alternativeName>
    <alternativeName>
        <fullName evidence="5">tRNA-uridine isomerase</fullName>
    </alternativeName>
</protein>
<dbReference type="AlphaFoldDB" id="A0A2W4RI75"/>
<dbReference type="NCBIfam" id="TIGR00431">
    <property type="entry name" value="TruB"/>
    <property type="match status" value="1"/>
</dbReference>
<evidence type="ECO:0000259" key="7">
    <source>
        <dbReference type="Pfam" id="PF09157"/>
    </source>
</evidence>
<proteinExistence type="inferred from homology"/>
<evidence type="ECO:0000313" key="10">
    <source>
        <dbReference type="Proteomes" id="UP000249396"/>
    </source>
</evidence>
<dbReference type="InterPro" id="IPR014780">
    <property type="entry name" value="tRNA_psdUridine_synth_TruB"/>
</dbReference>
<feature type="domain" description="Pseudouridine synthase II N-terminal" evidence="6">
    <location>
        <begin position="32"/>
        <end position="180"/>
    </location>
</feature>
<evidence type="ECO:0000259" key="8">
    <source>
        <dbReference type="Pfam" id="PF16198"/>
    </source>
</evidence>
<dbReference type="GO" id="GO:0003723">
    <property type="term" value="F:RNA binding"/>
    <property type="evidence" value="ECO:0007669"/>
    <property type="project" value="InterPro"/>
</dbReference>
<dbReference type="InterPro" id="IPR002501">
    <property type="entry name" value="PsdUridine_synth_N"/>
</dbReference>
<dbReference type="GO" id="GO:0031119">
    <property type="term" value="P:tRNA pseudouridine synthesis"/>
    <property type="evidence" value="ECO:0007669"/>
    <property type="project" value="UniProtKB-UniRule"/>
</dbReference>
<dbReference type="SUPFAM" id="SSF55120">
    <property type="entry name" value="Pseudouridine synthase"/>
    <property type="match status" value="1"/>
</dbReference>
<dbReference type="InterPro" id="IPR015947">
    <property type="entry name" value="PUA-like_sf"/>
</dbReference>
<comment type="function">
    <text evidence="5">Responsible for synthesis of pseudouridine from uracil-55 in the psi GC loop of transfer RNAs.</text>
</comment>
<dbReference type="InterPro" id="IPR032819">
    <property type="entry name" value="TruB_C"/>
</dbReference>
<comment type="catalytic activity">
    <reaction evidence="1 5">
        <text>uridine(55) in tRNA = pseudouridine(55) in tRNA</text>
        <dbReference type="Rhea" id="RHEA:42532"/>
        <dbReference type="Rhea" id="RHEA-COMP:10101"/>
        <dbReference type="Rhea" id="RHEA-COMP:10102"/>
        <dbReference type="ChEBI" id="CHEBI:65314"/>
        <dbReference type="ChEBI" id="CHEBI:65315"/>
        <dbReference type="EC" id="5.4.99.25"/>
    </reaction>
</comment>
<dbReference type="Gene3D" id="3.30.2350.10">
    <property type="entry name" value="Pseudouridine synthase"/>
    <property type="match status" value="1"/>
</dbReference>
<evidence type="ECO:0000256" key="4">
    <source>
        <dbReference type="ARBA" id="ARBA00023235"/>
    </source>
</evidence>
<keyword evidence="4 5" id="KW-0413">Isomerase</keyword>
<dbReference type="SUPFAM" id="SSF88697">
    <property type="entry name" value="PUA domain-like"/>
    <property type="match status" value="1"/>
</dbReference>
<dbReference type="Proteomes" id="UP000249396">
    <property type="component" value="Unassembled WGS sequence"/>
</dbReference>
<dbReference type="InterPro" id="IPR015240">
    <property type="entry name" value="tRNA_sdUridine_synth_fam1_C"/>
</dbReference>
<evidence type="ECO:0000256" key="5">
    <source>
        <dbReference type="HAMAP-Rule" id="MF_01080"/>
    </source>
</evidence>
<dbReference type="FunFam" id="2.30.130.10:FF:000012">
    <property type="entry name" value="tRNA pseudouridine synthase B"/>
    <property type="match status" value="1"/>
</dbReference>
<dbReference type="HAMAP" id="MF_01080">
    <property type="entry name" value="TruB_bact"/>
    <property type="match status" value="1"/>
</dbReference>
<evidence type="ECO:0000259" key="6">
    <source>
        <dbReference type="Pfam" id="PF01509"/>
    </source>
</evidence>
<feature type="domain" description="tRNA pseudouridine synthase II TruB subfamily 1 C-terminal" evidence="7">
    <location>
        <begin position="244"/>
        <end position="298"/>
    </location>
</feature>
<dbReference type="GO" id="GO:0160148">
    <property type="term" value="F:tRNA pseudouridine(55) synthase activity"/>
    <property type="evidence" value="ECO:0007669"/>
    <property type="project" value="UniProtKB-EC"/>
</dbReference>
<dbReference type="CDD" id="cd21152">
    <property type="entry name" value="PUA_TruB_bacterial"/>
    <property type="match status" value="1"/>
</dbReference>
<dbReference type="EMBL" id="QJPH01000203">
    <property type="protein sequence ID" value="PZN82773.1"/>
    <property type="molecule type" value="Genomic_DNA"/>
</dbReference>
<evidence type="ECO:0000256" key="1">
    <source>
        <dbReference type="ARBA" id="ARBA00000385"/>
    </source>
</evidence>